<evidence type="ECO:0000313" key="4">
    <source>
        <dbReference type="EMBL" id="QBK89205.1"/>
    </source>
</evidence>
<feature type="compositionally biased region" description="Basic residues" evidence="2">
    <location>
        <begin position="85"/>
        <end position="100"/>
    </location>
</feature>
<accession>A0A481Z2B6</accession>
<protein>
    <recommendedName>
        <fullName evidence="3">C3H1-type domain-containing protein</fullName>
    </recommendedName>
</protein>
<feature type="domain" description="C3H1-type" evidence="3">
    <location>
        <begin position="246"/>
        <end position="273"/>
    </location>
</feature>
<dbReference type="GO" id="GO:0008270">
    <property type="term" value="F:zinc ion binding"/>
    <property type="evidence" value="ECO:0007669"/>
    <property type="project" value="UniProtKB-KW"/>
</dbReference>
<feature type="compositionally biased region" description="Basic and acidic residues" evidence="2">
    <location>
        <begin position="119"/>
        <end position="134"/>
    </location>
</feature>
<organism evidence="4">
    <name type="scientific">Mimivirus LCMiAC02</name>
    <dbReference type="NCBI Taxonomy" id="2506609"/>
    <lineage>
        <taxon>Viruses</taxon>
        <taxon>Varidnaviria</taxon>
        <taxon>Bamfordvirae</taxon>
        <taxon>Nucleocytoviricota</taxon>
        <taxon>Megaviricetes</taxon>
        <taxon>Imitervirales</taxon>
        <taxon>Mimiviridae</taxon>
        <taxon>Klosneuvirinae</taxon>
    </lineage>
</organism>
<name>A0A481Z2B6_9VIRU</name>
<reference evidence="4" key="1">
    <citation type="journal article" date="2019" name="MBio">
        <title>Virus Genomes from Deep Sea Sediments Expand the Ocean Megavirome and Support Independent Origins of Viral Gigantism.</title>
        <authorList>
            <person name="Backstrom D."/>
            <person name="Yutin N."/>
            <person name="Jorgensen S.L."/>
            <person name="Dharamshi J."/>
            <person name="Homa F."/>
            <person name="Zaremba-Niedwiedzka K."/>
            <person name="Spang A."/>
            <person name="Wolf Y.I."/>
            <person name="Koonin E.V."/>
            <person name="Ettema T.J."/>
        </authorList>
    </citation>
    <scope>NUCLEOTIDE SEQUENCE</scope>
</reference>
<dbReference type="SMART" id="SM00356">
    <property type="entry name" value="ZnF_C3H1"/>
    <property type="match status" value="4"/>
</dbReference>
<feature type="zinc finger region" description="C3H1-type" evidence="1">
    <location>
        <begin position="304"/>
        <end position="332"/>
    </location>
</feature>
<evidence type="ECO:0000259" key="3">
    <source>
        <dbReference type="PROSITE" id="PS50103"/>
    </source>
</evidence>
<dbReference type="EMBL" id="MK500409">
    <property type="protein sequence ID" value="QBK89205.1"/>
    <property type="molecule type" value="Genomic_DNA"/>
</dbReference>
<evidence type="ECO:0000256" key="2">
    <source>
        <dbReference type="SAM" id="MobiDB-lite"/>
    </source>
</evidence>
<keyword evidence="1" id="KW-0479">Metal-binding</keyword>
<feature type="domain" description="C3H1-type" evidence="3">
    <location>
        <begin position="304"/>
        <end position="332"/>
    </location>
</feature>
<feature type="zinc finger region" description="C3H1-type" evidence="1">
    <location>
        <begin position="246"/>
        <end position="273"/>
    </location>
</feature>
<keyword evidence="1" id="KW-0863">Zinc-finger</keyword>
<dbReference type="Gene3D" id="4.10.1000.10">
    <property type="entry name" value="Zinc finger, CCCH-type"/>
    <property type="match status" value="2"/>
</dbReference>
<feature type="zinc finger region" description="C3H1-type" evidence="1">
    <location>
        <begin position="217"/>
        <end position="245"/>
    </location>
</feature>
<keyword evidence="1" id="KW-0862">Zinc</keyword>
<sequence>MIRRDSDEIFKDCDEHFININENLKYYSAPTKHRRKRPGRSDLMKRHGPLMSHRGVEMSFRNRRSWKDRPFRDNRRGRDMSFRNSPRRRNNSPRRRNNSPRRRDNSRRVTIRPLHNHRRGMDSYYRDNYRRRDSPVYNSYRRRDSPVYNNYHRRKSPLYDNHPKKQSPVNNNYDGFVKVPTNDYLKLCCNNLDLTNNKKPQVTIPTDEYLKLLLFKKKKSTICKHFQTGKCKFSNTDCPYVHKMAFELQKCKYFQIGKCPFGDTVCQYAHEMLDIQICKFSETGCVRRKVGRCSFSHPLDSDYNKYNRVCEEYIINESCPNRATCPYAHIYSM</sequence>
<proteinExistence type="predicted"/>
<dbReference type="InterPro" id="IPR000571">
    <property type="entry name" value="Znf_CCCH"/>
</dbReference>
<feature type="region of interest" description="Disordered" evidence="2">
    <location>
        <begin position="29"/>
        <end position="170"/>
    </location>
</feature>
<gene>
    <name evidence="4" type="ORF">LCMiAC02_03000</name>
</gene>
<evidence type="ECO:0000256" key="1">
    <source>
        <dbReference type="PROSITE-ProRule" id="PRU00723"/>
    </source>
</evidence>
<dbReference type="PROSITE" id="PS50103">
    <property type="entry name" value="ZF_C3H1"/>
    <property type="match status" value="3"/>
</dbReference>
<feature type="domain" description="C3H1-type" evidence="3">
    <location>
        <begin position="217"/>
        <end position="245"/>
    </location>
</feature>
<feature type="compositionally biased region" description="Basic and acidic residues" evidence="2">
    <location>
        <begin position="65"/>
        <end position="81"/>
    </location>
</feature>